<proteinExistence type="predicted"/>
<organism evidence="2 3">
    <name type="scientific">Candidatus Merdivivens faecigallinarum</name>
    <dbReference type="NCBI Taxonomy" id="2840871"/>
    <lineage>
        <taxon>Bacteria</taxon>
        <taxon>Pseudomonadati</taxon>
        <taxon>Bacteroidota</taxon>
        <taxon>Bacteroidia</taxon>
        <taxon>Bacteroidales</taxon>
        <taxon>Muribaculaceae</taxon>
        <taxon>Muribaculaceae incertae sedis</taxon>
        <taxon>Candidatus Merdivivens</taxon>
    </lineage>
</organism>
<protein>
    <submittedName>
        <fullName evidence="2">Uncharacterized protein</fullName>
    </submittedName>
</protein>
<dbReference type="Proteomes" id="UP000823772">
    <property type="component" value="Unassembled WGS sequence"/>
</dbReference>
<gene>
    <name evidence="2" type="ORF">IAC87_01740</name>
</gene>
<dbReference type="EMBL" id="JADILY010000034">
    <property type="protein sequence ID" value="MBO8481250.1"/>
    <property type="molecule type" value="Genomic_DNA"/>
</dbReference>
<name>A0A9D9NPR1_9BACT</name>
<evidence type="ECO:0000313" key="2">
    <source>
        <dbReference type="EMBL" id="MBO8481250.1"/>
    </source>
</evidence>
<feature type="signal peptide" evidence="1">
    <location>
        <begin position="1"/>
        <end position="21"/>
    </location>
</feature>
<keyword evidence="1" id="KW-0732">Signal</keyword>
<accession>A0A9D9NPR1</accession>
<comment type="caution">
    <text evidence="2">The sequence shown here is derived from an EMBL/GenBank/DDBJ whole genome shotgun (WGS) entry which is preliminary data.</text>
</comment>
<feature type="chain" id="PRO_5039711500" evidence="1">
    <location>
        <begin position="22"/>
        <end position="227"/>
    </location>
</feature>
<reference evidence="2" key="2">
    <citation type="journal article" date="2021" name="PeerJ">
        <title>Extensive microbial diversity within the chicken gut microbiome revealed by metagenomics and culture.</title>
        <authorList>
            <person name="Gilroy R."/>
            <person name="Ravi A."/>
            <person name="Getino M."/>
            <person name="Pursley I."/>
            <person name="Horton D.L."/>
            <person name="Alikhan N.F."/>
            <person name="Baker D."/>
            <person name="Gharbi K."/>
            <person name="Hall N."/>
            <person name="Watson M."/>
            <person name="Adriaenssens E.M."/>
            <person name="Foster-Nyarko E."/>
            <person name="Jarju S."/>
            <person name="Secka A."/>
            <person name="Antonio M."/>
            <person name="Oren A."/>
            <person name="Chaudhuri R.R."/>
            <person name="La Ragione R."/>
            <person name="Hildebrand F."/>
            <person name="Pallen M.J."/>
        </authorList>
    </citation>
    <scope>NUCLEOTIDE SEQUENCE</scope>
    <source>
        <strain evidence="2">B3-2255</strain>
    </source>
</reference>
<evidence type="ECO:0000256" key="1">
    <source>
        <dbReference type="SAM" id="SignalP"/>
    </source>
</evidence>
<evidence type="ECO:0000313" key="3">
    <source>
        <dbReference type="Proteomes" id="UP000823772"/>
    </source>
</evidence>
<reference evidence="2" key="1">
    <citation type="submission" date="2020-10" db="EMBL/GenBank/DDBJ databases">
        <authorList>
            <person name="Gilroy R."/>
        </authorList>
    </citation>
    <scope>NUCLEOTIDE SEQUENCE</scope>
    <source>
        <strain evidence="2">B3-2255</strain>
    </source>
</reference>
<sequence>MFKKFFTLAAMVISMTVLSYAQSGDYEAFMKERESVSKYSKEQLTRKVSKDARKEAKAYSREGWKAAPGSLPMERQLDKVYMMQYEFDAETGFPKYISGGGQSTGSNYDAARMQAVNLAKIELAGNIATEICALIESRVANNQLEAGQAVSGSESVMGAKNIIAQNIGRTITVLELYRELPDKNKEVRVMIFYNADMAKADAKKAMREEMENRADALVEQIDGILGF</sequence>
<dbReference type="AlphaFoldDB" id="A0A9D9NPR1"/>